<dbReference type="SUPFAM" id="SSF53927">
    <property type="entry name" value="Cytidine deaminase-like"/>
    <property type="match status" value="1"/>
</dbReference>
<evidence type="ECO:0000256" key="2">
    <source>
        <dbReference type="ARBA" id="ARBA00023150"/>
    </source>
</evidence>
<keyword evidence="1 3" id="KW-0963">Cytoplasm</keyword>
<proteinExistence type="inferred from homology"/>
<comment type="function">
    <text evidence="3">Required for formate dehydrogenase (FDH) activity. Acts as a sulfur carrier protein that transfers sulfur from IscS to the molybdenum cofactor prior to its insertion into FDH.</text>
</comment>
<evidence type="ECO:0000256" key="1">
    <source>
        <dbReference type="ARBA" id="ARBA00022490"/>
    </source>
</evidence>
<dbReference type="NCBIfam" id="TIGR00129">
    <property type="entry name" value="fdhD_narQ"/>
    <property type="match status" value="1"/>
</dbReference>
<dbReference type="PIRSF" id="PIRSF015626">
    <property type="entry name" value="FdhD"/>
    <property type="match status" value="1"/>
</dbReference>
<comment type="subcellular location">
    <subcellularLocation>
        <location evidence="3">Cytoplasm</location>
    </subcellularLocation>
</comment>
<keyword evidence="5" id="KW-1185">Reference proteome</keyword>
<dbReference type="HAMAP" id="MF_00187">
    <property type="entry name" value="FdhD"/>
    <property type="match status" value="1"/>
</dbReference>
<feature type="binding site" evidence="3">
    <location>
        <begin position="245"/>
        <end position="250"/>
    </location>
    <ligand>
        <name>Mo-bis(molybdopterin guanine dinucleotide)</name>
        <dbReference type="ChEBI" id="CHEBI:60539"/>
    </ligand>
</feature>
<accession>A0ABU5CDP0</accession>
<evidence type="ECO:0000313" key="5">
    <source>
        <dbReference type="Proteomes" id="UP001228376"/>
    </source>
</evidence>
<protein>
    <recommendedName>
        <fullName evidence="3">Sulfur carrier protein FdhD</fullName>
    </recommendedName>
</protein>
<dbReference type="Pfam" id="PF02634">
    <property type="entry name" value="FdhD-NarQ"/>
    <property type="match status" value="1"/>
</dbReference>
<dbReference type="PANTHER" id="PTHR30592:SF1">
    <property type="entry name" value="SULFUR CARRIER PROTEIN FDHD"/>
    <property type="match status" value="1"/>
</dbReference>
<organism evidence="4 5">
    <name type="scientific">Tigheibacillus jepli</name>
    <dbReference type="NCBI Taxonomy" id="3035914"/>
    <lineage>
        <taxon>Bacteria</taxon>
        <taxon>Bacillati</taxon>
        <taxon>Bacillota</taxon>
        <taxon>Bacilli</taxon>
        <taxon>Bacillales</taxon>
        <taxon>Bacillaceae</taxon>
        <taxon>Tigheibacillus</taxon>
    </lineage>
</organism>
<dbReference type="Gene3D" id="3.10.20.10">
    <property type="match status" value="1"/>
</dbReference>
<dbReference type="InterPro" id="IPR016193">
    <property type="entry name" value="Cytidine_deaminase-like"/>
</dbReference>
<sequence>MDETVRRDWEIIHFENNDASTKDETIATEFPLTIMVNGTEFATMVCSPVNIQALLVGFLASEGVIRAYSEITSMDIDMEFGFAYIEIGRPLDSLEADHSKRFIGSCCGKSRQFYLKNDVKTAKTVMSKQIISARQCYDLMEKLHHASTHFKETGGVHNAALCCGNDILSIHTDIGRHNALDKIYGDILMNEISLKDKWIVFSGRVSSEVLLKISKIGIGILVSKSAPTDLALNLANDLGITVIGFVRDRKMNVYTHPQRIAEVKNTKQSQLSF</sequence>
<feature type="active site" description="Cysteine persulfide intermediate" evidence="3">
    <location>
        <position position="107"/>
    </location>
</feature>
<dbReference type="PANTHER" id="PTHR30592">
    <property type="entry name" value="FORMATE DEHYDROGENASE"/>
    <property type="match status" value="1"/>
</dbReference>
<evidence type="ECO:0000313" key="4">
    <source>
        <dbReference type="EMBL" id="MDY0404424.1"/>
    </source>
</evidence>
<gene>
    <name evidence="3 4" type="primary">fdhD</name>
    <name evidence="4" type="ORF">P5G51_002445</name>
</gene>
<keyword evidence="2 3" id="KW-0501">Molybdenum cofactor biosynthesis</keyword>
<evidence type="ECO:0000256" key="3">
    <source>
        <dbReference type="HAMAP-Rule" id="MF_00187"/>
    </source>
</evidence>
<dbReference type="Proteomes" id="UP001228376">
    <property type="component" value="Unassembled WGS sequence"/>
</dbReference>
<name>A0ABU5CDP0_9BACI</name>
<dbReference type="Gene3D" id="3.40.140.10">
    <property type="entry name" value="Cytidine Deaminase, domain 2"/>
    <property type="match status" value="1"/>
</dbReference>
<dbReference type="RefSeq" id="WP_306067944.1">
    <property type="nucleotide sequence ID" value="NZ_JAROCA020000001.1"/>
</dbReference>
<dbReference type="EMBL" id="JAROCA020000001">
    <property type="protein sequence ID" value="MDY0404424.1"/>
    <property type="molecule type" value="Genomic_DNA"/>
</dbReference>
<reference evidence="4 5" key="1">
    <citation type="submission" date="2023-10" db="EMBL/GenBank/DDBJ databases">
        <title>179-bfca-hs.</title>
        <authorList>
            <person name="Miliotis G."/>
            <person name="Sengupta P."/>
            <person name="Hameed A."/>
            <person name="Chuvochina M."/>
            <person name="Mcdonagh F."/>
            <person name="Simpson A.C."/>
            <person name="Singh N.K."/>
            <person name="Rekha P.D."/>
            <person name="Raman K."/>
            <person name="Hugenholtz P."/>
            <person name="Venkateswaran K."/>
        </authorList>
    </citation>
    <scope>NUCLEOTIDE SEQUENCE [LARGE SCALE GENOMIC DNA]</scope>
    <source>
        <strain evidence="4 5">179-BFC-A-HS</strain>
    </source>
</reference>
<comment type="similarity">
    <text evidence="3">Belongs to the FdhD family.</text>
</comment>
<comment type="caution">
    <text evidence="4">The sequence shown here is derived from an EMBL/GenBank/DDBJ whole genome shotgun (WGS) entry which is preliminary data.</text>
</comment>
<dbReference type="InterPro" id="IPR003786">
    <property type="entry name" value="FdhD"/>
</dbReference>